<dbReference type="AlphaFoldDB" id="A0AAI8V7F5"/>
<evidence type="ECO:0000256" key="10">
    <source>
        <dbReference type="ARBA" id="ARBA00048048"/>
    </source>
</evidence>
<comment type="catalytic activity">
    <reaction evidence="10 11 12">
        <text>L-cysteinyl-[protein] + hexadecanoyl-CoA = S-hexadecanoyl-L-cysteinyl-[protein] + CoA</text>
        <dbReference type="Rhea" id="RHEA:36683"/>
        <dbReference type="Rhea" id="RHEA-COMP:10131"/>
        <dbReference type="Rhea" id="RHEA-COMP:11032"/>
        <dbReference type="ChEBI" id="CHEBI:29950"/>
        <dbReference type="ChEBI" id="CHEBI:57287"/>
        <dbReference type="ChEBI" id="CHEBI:57379"/>
        <dbReference type="ChEBI" id="CHEBI:74151"/>
        <dbReference type="EC" id="2.3.1.225"/>
    </reaction>
</comment>
<keyword evidence="3 11" id="KW-0812">Transmembrane</keyword>
<feature type="region of interest" description="Disordered" evidence="13">
    <location>
        <begin position="499"/>
        <end position="531"/>
    </location>
</feature>
<evidence type="ECO:0000313" key="15">
    <source>
        <dbReference type="EMBL" id="CAJ2499809.1"/>
    </source>
</evidence>
<evidence type="ECO:0000256" key="4">
    <source>
        <dbReference type="ARBA" id="ARBA00022824"/>
    </source>
</evidence>
<feature type="active site" description="S-palmitoyl cysteine intermediate" evidence="11">
    <location>
        <position position="148"/>
    </location>
</feature>
<dbReference type="GO" id="GO:0019706">
    <property type="term" value="F:protein-cysteine S-palmitoyltransferase activity"/>
    <property type="evidence" value="ECO:0007669"/>
    <property type="project" value="UniProtKB-UniRule"/>
</dbReference>
<accession>A0AAI8V7F5</accession>
<evidence type="ECO:0000256" key="12">
    <source>
        <dbReference type="RuleBase" id="RU079119"/>
    </source>
</evidence>
<evidence type="ECO:0000256" key="2">
    <source>
        <dbReference type="ARBA" id="ARBA00022679"/>
    </source>
</evidence>
<dbReference type="Pfam" id="PF01529">
    <property type="entry name" value="DHHC"/>
    <property type="match status" value="1"/>
</dbReference>
<gene>
    <name evidence="11" type="primary">PFA4</name>
    <name evidence="15" type="ORF">KHLLAP_LOCUS277</name>
</gene>
<comment type="domain">
    <text evidence="11 12">The DHHC domain is required for palmitoyltransferase activity.</text>
</comment>
<keyword evidence="2 11" id="KW-0808">Transferase</keyword>
<feature type="domain" description="Palmitoyltransferase DHHC" evidence="14">
    <location>
        <begin position="116"/>
        <end position="244"/>
    </location>
</feature>
<keyword evidence="8 11" id="KW-0449">Lipoprotein</keyword>
<comment type="function">
    <text evidence="11">Mediates the reversible addition of palmitate to target proteins, thereby regulating their membrane association and biological function.</text>
</comment>
<dbReference type="EC" id="2.3.1.225" evidence="11"/>
<evidence type="ECO:0000259" key="14">
    <source>
        <dbReference type="Pfam" id="PF01529"/>
    </source>
</evidence>
<keyword evidence="5 11" id="KW-1133">Transmembrane helix</keyword>
<organism evidence="15 16">
    <name type="scientific">Anthostomella pinea</name>
    <dbReference type="NCBI Taxonomy" id="933095"/>
    <lineage>
        <taxon>Eukaryota</taxon>
        <taxon>Fungi</taxon>
        <taxon>Dikarya</taxon>
        <taxon>Ascomycota</taxon>
        <taxon>Pezizomycotina</taxon>
        <taxon>Sordariomycetes</taxon>
        <taxon>Xylariomycetidae</taxon>
        <taxon>Xylariales</taxon>
        <taxon>Xylariaceae</taxon>
        <taxon>Anthostomella</taxon>
    </lineage>
</organism>
<dbReference type="PROSITE" id="PS50216">
    <property type="entry name" value="DHHC"/>
    <property type="match status" value="1"/>
</dbReference>
<evidence type="ECO:0000256" key="8">
    <source>
        <dbReference type="ARBA" id="ARBA00023288"/>
    </source>
</evidence>
<evidence type="ECO:0000256" key="11">
    <source>
        <dbReference type="HAMAP-Rule" id="MF_03199"/>
    </source>
</evidence>
<evidence type="ECO:0000256" key="6">
    <source>
        <dbReference type="ARBA" id="ARBA00023136"/>
    </source>
</evidence>
<reference evidence="15" key="1">
    <citation type="submission" date="2023-10" db="EMBL/GenBank/DDBJ databases">
        <authorList>
            <person name="Hackl T."/>
        </authorList>
    </citation>
    <scope>NUCLEOTIDE SEQUENCE</scope>
</reference>
<protein>
    <recommendedName>
        <fullName evidence="11">Palmitoyltransferase PFA4</fullName>
        <ecNumber evidence="11">2.3.1.225</ecNumber>
    </recommendedName>
    <alternativeName>
        <fullName evidence="11">Protein S-acyltransferase</fullName>
        <shortName evidence="11">PAT</shortName>
    </alternativeName>
    <alternativeName>
        <fullName evidence="11">Protein fatty acyltransferase 4</fullName>
    </alternativeName>
</protein>
<feature type="region of interest" description="Disordered" evidence="13">
    <location>
        <begin position="388"/>
        <end position="414"/>
    </location>
</feature>
<keyword evidence="6 11" id="KW-0472">Membrane</keyword>
<evidence type="ECO:0000256" key="5">
    <source>
        <dbReference type="ARBA" id="ARBA00022989"/>
    </source>
</evidence>
<comment type="caution">
    <text evidence="11">Lacks conserved residue(s) required for the propagation of feature annotation.</text>
</comment>
<evidence type="ECO:0000313" key="16">
    <source>
        <dbReference type="Proteomes" id="UP001295740"/>
    </source>
</evidence>
<evidence type="ECO:0000256" key="7">
    <source>
        <dbReference type="ARBA" id="ARBA00023139"/>
    </source>
</evidence>
<feature type="transmembrane region" description="Helical" evidence="11 12">
    <location>
        <begin position="51"/>
        <end position="66"/>
    </location>
</feature>
<dbReference type="GO" id="GO:0005789">
    <property type="term" value="C:endoplasmic reticulum membrane"/>
    <property type="evidence" value="ECO:0007669"/>
    <property type="project" value="UniProtKB-SubCell"/>
</dbReference>
<proteinExistence type="inferred from homology"/>
<dbReference type="InterPro" id="IPR039859">
    <property type="entry name" value="PFA4/ZDH16/20/ERF2-like"/>
</dbReference>
<evidence type="ECO:0000256" key="9">
    <source>
        <dbReference type="ARBA" id="ARBA00023315"/>
    </source>
</evidence>
<dbReference type="PANTHER" id="PTHR12246">
    <property type="entry name" value="PALMITOYLTRANSFERASE ZDHHC16"/>
    <property type="match status" value="1"/>
</dbReference>
<keyword evidence="7 11" id="KW-0564">Palmitate</keyword>
<dbReference type="InterPro" id="IPR001594">
    <property type="entry name" value="Palmitoyltrfase_DHHC"/>
</dbReference>
<comment type="similarity">
    <text evidence="11">Belongs to the DHHC palmitoyltransferase family. PFA4 subfamily.</text>
</comment>
<feature type="compositionally biased region" description="Polar residues" evidence="13">
    <location>
        <begin position="391"/>
        <end position="401"/>
    </location>
</feature>
<evidence type="ECO:0000256" key="3">
    <source>
        <dbReference type="ARBA" id="ARBA00022692"/>
    </source>
</evidence>
<dbReference type="InterPro" id="IPR033682">
    <property type="entry name" value="PFA4"/>
</dbReference>
<comment type="caution">
    <text evidence="15">The sequence shown here is derived from an EMBL/GenBank/DDBJ whole genome shotgun (WGS) entry which is preliminary data.</text>
</comment>
<dbReference type="EMBL" id="CAUWAG010000003">
    <property type="protein sequence ID" value="CAJ2499809.1"/>
    <property type="molecule type" value="Genomic_DNA"/>
</dbReference>
<keyword evidence="9 11" id="KW-0012">Acyltransferase</keyword>
<name>A0AAI8V7F5_9PEZI</name>
<feature type="region of interest" description="Disordered" evidence="13">
    <location>
        <begin position="327"/>
        <end position="366"/>
    </location>
</feature>
<dbReference type="Proteomes" id="UP001295740">
    <property type="component" value="Unassembled WGS sequence"/>
</dbReference>
<feature type="transmembrane region" description="Helical" evidence="11 12">
    <location>
        <begin position="12"/>
        <end position="31"/>
    </location>
</feature>
<comment type="subcellular location">
    <subcellularLocation>
        <location evidence="11">Endoplasmic reticulum membrane</location>
        <topology evidence="11">Multi-pass membrane protein</topology>
    </subcellularLocation>
    <subcellularLocation>
        <location evidence="1">Membrane</location>
        <topology evidence="1">Multi-pass membrane protein</topology>
    </subcellularLocation>
</comment>
<keyword evidence="4 11" id="KW-0256">Endoplasmic reticulum</keyword>
<evidence type="ECO:0000256" key="1">
    <source>
        <dbReference type="ARBA" id="ARBA00004141"/>
    </source>
</evidence>
<sequence length="553" mass="61884">MAFLVGSTAPALQRLAVPAVSLLIAVLGYGSQYLFAHAPDLAPGPLTRTETYLFNGLLCFLWYTYYKACTVDPGRYVFPPSRIPKKTDAAVDDPFRDPHDDASAPNNIASMMDGGRKRWCKKCAAPKPPRAHHCKTCRRCIPKMDHHCPWTSNCVSLQTFPHFLRFLAYTNLSLWALLRLLGQRFGALWAARHTPAYLGPTLNQLVALTTLGFAAGVTALALGVLLGATLKGWLFNTTMIEGWEIERHEAVLERRGGYGSRYGDDGGFWRAGDGDRDPDTSPRLMADPVEFPYDVGVFANMALAMGTRNPLLWLVPFAGGPRVAPLRADTATGTDDGVLNSSEEGWSYEENGLNDREGMWPPADPDKVRNARLWRDRKRELDAENARYLHVSNNGQSSSLASPEDEKEAFRRRQERDLRRWEGTRSRILGELEEVGGDYDDYDDRERERERDYDFVDEAYGRNSAYGYMAGATRPRAGMGIVIDEGKSGWVNADGEQLGDFGVDEDAEFDDPADSGDLVELDRGLGEEEEDDEIPLAELIRRRKVRTKDWEDT</sequence>
<dbReference type="HAMAP" id="MF_03199">
    <property type="entry name" value="DHHC_PAT_PFA4"/>
    <property type="match status" value="1"/>
</dbReference>
<evidence type="ECO:0000256" key="13">
    <source>
        <dbReference type="SAM" id="MobiDB-lite"/>
    </source>
</evidence>
<keyword evidence="16" id="KW-1185">Reference proteome</keyword>
<feature type="compositionally biased region" description="Acidic residues" evidence="13">
    <location>
        <begin position="502"/>
        <end position="519"/>
    </location>
</feature>
<feature type="compositionally biased region" description="Basic and acidic residues" evidence="13">
    <location>
        <begin position="353"/>
        <end position="366"/>
    </location>
</feature>
<feature type="transmembrane region" description="Helical" evidence="11 12">
    <location>
        <begin position="205"/>
        <end position="230"/>
    </location>
</feature>